<reference evidence="1 2" key="1">
    <citation type="submission" date="2018-12" db="EMBL/GenBank/DDBJ databases">
        <title>Characterization and Draft Genome of Vibrio anguillarum J360 Marine Pathogen Isolated from an Outbreak in Lumpfish (Cyclopterus lumpus).</title>
        <authorList>
            <person name="Vasquez J.I."/>
            <person name="Cao T."/>
            <person name="Chakraborty S."/>
            <person name="Gnanagobal H."/>
            <person name="Wescot J."/>
            <person name="Boyce D."/>
            <person name="Santander J."/>
        </authorList>
    </citation>
    <scope>NUCLEOTIDE SEQUENCE [LARGE SCALE GENOMIC DNA]</scope>
    <source>
        <strain evidence="1 2">J360</strain>
    </source>
</reference>
<organism evidence="1 2">
    <name type="scientific">Vibrio anguillarum</name>
    <name type="common">Listonella anguillarum</name>
    <dbReference type="NCBI Taxonomy" id="55601"/>
    <lineage>
        <taxon>Bacteria</taxon>
        <taxon>Pseudomonadati</taxon>
        <taxon>Pseudomonadota</taxon>
        <taxon>Gammaproteobacteria</taxon>
        <taxon>Vibrionales</taxon>
        <taxon>Vibrionaceae</taxon>
        <taxon>Vibrio</taxon>
    </lineage>
</organism>
<evidence type="ECO:0000313" key="1">
    <source>
        <dbReference type="EMBL" id="AZS26911.1"/>
    </source>
</evidence>
<dbReference type="Pfam" id="PF11225">
    <property type="entry name" value="DUF3024"/>
    <property type="match status" value="1"/>
</dbReference>
<sequence>MNHKGKWFVALRFFISEISEVSYSRDVRKPCLSEGKMAVVNLLQRQLERRAELVCHNRNQSVSVELGKSCFEPIVNGVYFIKHHYKLDSTHCDYSSIVAKVIWEEAKWALYIPNTDPDKEIEDWLPYPFLPKTTDLTALIREIEKDPKSYFW</sequence>
<gene>
    <name evidence="1" type="ORF">DYL72_18235</name>
</gene>
<protein>
    <submittedName>
        <fullName evidence="1">DUF3024 domain-containing protein</fullName>
    </submittedName>
</protein>
<evidence type="ECO:0000313" key="2">
    <source>
        <dbReference type="Proteomes" id="UP000256923"/>
    </source>
</evidence>
<dbReference type="EMBL" id="CP034673">
    <property type="protein sequence ID" value="AZS26911.1"/>
    <property type="molecule type" value="Genomic_DNA"/>
</dbReference>
<name>A0A289GGQ2_VIBAN</name>
<dbReference type="Proteomes" id="UP000256923">
    <property type="component" value="Chromosome 2"/>
</dbReference>
<proteinExistence type="predicted"/>
<accession>A0A289GGQ2</accession>
<dbReference type="AlphaFoldDB" id="A0A289GGQ2"/>
<dbReference type="InterPro" id="IPR021388">
    <property type="entry name" value="DUF3024"/>
</dbReference>